<dbReference type="EnsemblMetazoa" id="SMAR010309-RA">
    <property type="protein sequence ID" value="SMAR010309-PA"/>
    <property type="gene ID" value="SMAR010309"/>
</dbReference>
<dbReference type="AlphaFoldDB" id="T1J9B6"/>
<organism evidence="3 4">
    <name type="scientific">Strigamia maritima</name>
    <name type="common">European centipede</name>
    <name type="synonym">Geophilus maritimus</name>
    <dbReference type="NCBI Taxonomy" id="126957"/>
    <lineage>
        <taxon>Eukaryota</taxon>
        <taxon>Metazoa</taxon>
        <taxon>Ecdysozoa</taxon>
        <taxon>Arthropoda</taxon>
        <taxon>Myriapoda</taxon>
        <taxon>Chilopoda</taxon>
        <taxon>Pleurostigmophora</taxon>
        <taxon>Geophilomorpha</taxon>
        <taxon>Linotaeniidae</taxon>
        <taxon>Strigamia</taxon>
    </lineage>
</organism>
<feature type="compositionally biased region" description="Acidic residues" evidence="2">
    <location>
        <begin position="294"/>
        <end position="304"/>
    </location>
</feature>
<accession>T1J9B6</accession>
<dbReference type="HOGENOM" id="CLU_807322_0_0_1"/>
<feature type="region of interest" description="Disordered" evidence="2">
    <location>
        <begin position="282"/>
        <end position="304"/>
    </location>
</feature>
<protein>
    <submittedName>
        <fullName evidence="3">Uncharacterized protein</fullName>
    </submittedName>
</protein>
<name>T1J9B6_STRMM</name>
<dbReference type="Proteomes" id="UP000014500">
    <property type="component" value="Unassembled WGS sequence"/>
</dbReference>
<dbReference type="EMBL" id="JH431971">
    <property type="status" value="NOT_ANNOTATED_CDS"/>
    <property type="molecule type" value="Genomic_DNA"/>
</dbReference>
<proteinExistence type="predicted"/>
<keyword evidence="1" id="KW-0175">Coiled coil</keyword>
<reference evidence="4" key="1">
    <citation type="submission" date="2011-05" db="EMBL/GenBank/DDBJ databases">
        <authorList>
            <person name="Richards S.R."/>
            <person name="Qu J."/>
            <person name="Jiang H."/>
            <person name="Jhangiani S.N."/>
            <person name="Agravi P."/>
            <person name="Goodspeed R."/>
            <person name="Gross S."/>
            <person name="Mandapat C."/>
            <person name="Jackson L."/>
            <person name="Mathew T."/>
            <person name="Pu L."/>
            <person name="Thornton R."/>
            <person name="Saada N."/>
            <person name="Wilczek-Boney K.B."/>
            <person name="Lee S."/>
            <person name="Kovar C."/>
            <person name="Wu Y."/>
            <person name="Scherer S.E."/>
            <person name="Worley K.C."/>
            <person name="Muzny D.M."/>
            <person name="Gibbs R."/>
        </authorList>
    </citation>
    <scope>NUCLEOTIDE SEQUENCE</scope>
    <source>
        <strain evidence="4">Brora</strain>
    </source>
</reference>
<evidence type="ECO:0000256" key="2">
    <source>
        <dbReference type="SAM" id="MobiDB-lite"/>
    </source>
</evidence>
<evidence type="ECO:0000313" key="3">
    <source>
        <dbReference type="EnsemblMetazoa" id="SMAR010309-PA"/>
    </source>
</evidence>
<evidence type="ECO:0000313" key="4">
    <source>
        <dbReference type="Proteomes" id="UP000014500"/>
    </source>
</evidence>
<sequence>MPGLERRGWYAGVRWDLSCEGVSFIRDEASRILQVAMLRYMLRKALKEKQQLESLNVQHRRKSALRTVVVALLRSAIRNLQQEKVALPTSDMTVQRERAARRVLIALLRYQLARAKSRNDLLRSIPENLRDQDRWKVLLEREEARREVLLVDKLNVMNEMRTLQDERRALERMLDEERKKLVKAKEMQNRLKSDLESLVADKMELHSKLESSRIRVSDLELEVAALQASILGIHSDMEKTKQTARGEAAGTSSPICSRPNRTAELRCRLKELEETLESIQRENEQLKHERELRESEDEDEDDDGAQVALIHRSASTSIIENSLVMTMQTVFSVWYYLFPFPRIF</sequence>
<reference evidence="3" key="2">
    <citation type="submission" date="2015-02" db="UniProtKB">
        <authorList>
            <consortium name="EnsemblMetazoa"/>
        </authorList>
    </citation>
    <scope>IDENTIFICATION</scope>
</reference>
<evidence type="ECO:0000256" key="1">
    <source>
        <dbReference type="SAM" id="Coils"/>
    </source>
</evidence>
<keyword evidence="4" id="KW-1185">Reference proteome</keyword>
<feature type="coiled-coil region" evidence="1">
    <location>
        <begin position="153"/>
        <end position="229"/>
    </location>
</feature>
<feature type="compositionally biased region" description="Basic and acidic residues" evidence="2">
    <location>
        <begin position="282"/>
        <end position="293"/>
    </location>
</feature>